<dbReference type="Proteomes" id="UP000009168">
    <property type="component" value="Unassembled WGS sequence"/>
</dbReference>
<proteinExistence type="predicted"/>
<evidence type="ECO:0000313" key="2">
    <source>
        <dbReference type="Proteomes" id="UP000009168"/>
    </source>
</evidence>
<dbReference type="EMBL" id="GG662731">
    <property type="protein sequence ID" value="EWS75038.1"/>
    <property type="molecule type" value="Genomic_DNA"/>
</dbReference>
<gene>
    <name evidence="1" type="ORF">TTHERM_001227769</name>
</gene>
<dbReference type="AlphaFoldDB" id="W7XEG7"/>
<dbReference type="GeneID" id="24441967"/>
<dbReference type="InParanoid" id="W7XEG7"/>
<organism evidence="1 2">
    <name type="scientific">Tetrahymena thermophila (strain SB210)</name>
    <dbReference type="NCBI Taxonomy" id="312017"/>
    <lineage>
        <taxon>Eukaryota</taxon>
        <taxon>Sar</taxon>
        <taxon>Alveolata</taxon>
        <taxon>Ciliophora</taxon>
        <taxon>Intramacronucleata</taxon>
        <taxon>Oligohymenophorea</taxon>
        <taxon>Hymenostomatida</taxon>
        <taxon>Tetrahymenina</taxon>
        <taxon>Tetrahymenidae</taxon>
        <taxon>Tetrahymena</taxon>
    </lineage>
</organism>
<sequence length="62" mass="7301">MRFQRNFLKGTISTLKNQINAFQKLKGNQVKLVISMNNQMMQQHKEGTHLISQIKQIIKNLF</sequence>
<evidence type="ECO:0000313" key="1">
    <source>
        <dbReference type="EMBL" id="EWS75038.1"/>
    </source>
</evidence>
<reference evidence="2" key="1">
    <citation type="journal article" date="2006" name="PLoS Biol.">
        <title>Macronuclear genome sequence of the ciliate Tetrahymena thermophila, a model eukaryote.</title>
        <authorList>
            <person name="Eisen J.A."/>
            <person name="Coyne R.S."/>
            <person name="Wu M."/>
            <person name="Wu D."/>
            <person name="Thiagarajan M."/>
            <person name="Wortman J.R."/>
            <person name="Badger J.H."/>
            <person name="Ren Q."/>
            <person name="Amedeo P."/>
            <person name="Jones K.M."/>
            <person name="Tallon L.J."/>
            <person name="Delcher A.L."/>
            <person name="Salzberg S.L."/>
            <person name="Silva J.C."/>
            <person name="Haas B.J."/>
            <person name="Majoros W.H."/>
            <person name="Farzad M."/>
            <person name="Carlton J.M."/>
            <person name="Smith R.K. Jr."/>
            <person name="Garg J."/>
            <person name="Pearlman R.E."/>
            <person name="Karrer K.M."/>
            <person name="Sun L."/>
            <person name="Manning G."/>
            <person name="Elde N.C."/>
            <person name="Turkewitz A.P."/>
            <person name="Asai D.J."/>
            <person name="Wilkes D.E."/>
            <person name="Wang Y."/>
            <person name="Cai H."/>
            <person name="Collins K."/>
            <person name="Stewart B.A."/>
            <person name="Lee S.R."/>
            <person name="Wilamowska K."/>
            <person name="Weinberg Z."/>
            <person name="Ruzzo W.L."/>
            <person name="Wloga D."/>
            <person name="Gaertig J."/>
            <person name="Frankel J."/>
            <person name="Tsao C.-C."/>
            <person name="Gorovsky M.A."/>
            <person name="Keeling P.J."/>
            <person name="Waller R.F."/>
            <person name="Patron N.J."/>
            <person name="Cherry J.M."/>
            <person name="Stover N.A."/>
            <person name="Krieger C.J."/>
            <person name="del Toro C."/>
            <person name="Ryder H.F."/>
            <person name="Williamson S.C."/>
            <person name="Barbeau R.A."/>
            <person name="Hamilton E.P."/>
            <person name="Orias E."/>
        </authorList>
    </citation>
    <scope>NUCLEOTIDE SEQUENCE [LARGE SCALE GENOMIC DNA]</scope>
    <source>
        <strain evidence="2">SB210</strain>
    </source>
</reference>
<name>W7XEG7_TETTS</name>
<dbReference type="RefSeq" id="XP_012652427.1">
    <property type="nucleotide sequence ID" value="XM_012796973.1"/>
</dbReference>
<protein>
    <submittedName>
        <fullName evidence="1">Uncharacterized protein</fullName>
    </submittedName>
</protein>
<accession>W7XEG7</accession>
<keyword evidence="2" id="KW-1185">Reference proteome</keyword>
<dbReference type="KEGG" id="tet:TTHERM_001227769"/>